<dbReference type="Proteomes" id="UP000829817">
    <property type="component" value="Chromosome"/>
</dbReference>
<dbReference type="Pfam" id="PF07813">
    <property type="entry name" value="LTXXQ"/>
    <property type="match status" value="1"/>
</dbReference>
<dbReference type="PIRSF" id="PIRSF034445">
    <property type="entry name" value="CpxP_Spy"/>
    <property type="match status" value="1"/>
</dbReference>
<name>A0ABY4DSW9_9NEIS</name>
<evidence type="ECO:0000256" key="3">
    <source>
        <dbReference type="ARBA" id="ARBA00022729"/>
    </source>
</evidence>
<gene>
    <name evidence="7" type="ORF">LVJ83_00445</name>
</gene>
<feature type="compositionally biased region" description="Low complexity" evidence="5">
    <location>
        <begin position="151"/>
        <end position="160"/>
    </location>
</feature>
<evidence type="ECO:0000256" key="6">
    <source>
        <dbReference type="SAM" id="SignalP"/>
    </source>
</evidence>
<accession>A0ABY4DSW9</accession>
<sequence>MKKTAAISAAVLMGLALTACSADKPQRGSKHEQGMHKDFKRGGLPRDLRDLNLTDAQKAQIEQIMQQNRPQRGERPAPDAAEREQFRSRMEARRAAENSLLTNPTFDEAAARNLIAQGDQYQAQRQQRHNEAELQQLKTRHAVMQVLTPEQRQQWLAKQQQRQDARKNGRTPQDKPAQR</sequence>
<keyword evidence="4" id="KW-0574">Periplasm</keyword>
<keyword evidence="3 6" id="KW-0732">Signal</keyword>
<evidence type="ECO:0000256" key="4">
    <source>
        <dbReference type="ARBA" id="ARBA00022764"/>
    </source>
</evidence>
<dbReference type="EMBL" id="CP091508">
    <property type="protein sequence ID" value="UOO81983.1"/>
    <property type="molecule type" value="Genomic_DNA"/>
</dbReference>
<feature type="region of interest" description="Disordered" evidence="5">
    <location>
        <begin position="62"/>
        <end position="105"/>
    </location>
</feature>
<dbReference type="PANTHER" id="PTHR38102">
    <property type="entry name" value="PERIPLASMIC CHAPERONE SPY"/>
    <property type="match status" value="1"/>
</dbReference>
<evidence type="ECO:0000256" key="5">
    <source>
        <dbReference type="SAM" id="MobiDB-lite"/>
    </source>
</evidence>
<feature type="region of interest" description="Disordered" evidence="5">
    <location>
        <begin position="149"/>
        <end position="179"/>
    </location>
</feature>
<feature type="compositionally biased region" description="Basic and acidic residues" evidence="5">
    <location>
        <begin position="71"/>
        <end position="96"/>
    </location>
</feature>
<evidence type="ECO:0000256" key="2">
    <source>
        <dbReference type="ARBA" id="ARBA00008441"/>
    </source>
</evidence>
<evidence type="ECO:0000256" key="1">
    <source>
        <dbReference type="ARBA" id="ARBA00004418"/>
    </source>
</evidence>
<comment type="subcellular location">
    <subcellularLocation>
        <location evidence="1">Periplasm</location>
    </subcellularLocation>
</comment>
<dbReference type="PANTHER" id="PTHR38102:SF1">
    <property type="entry name" value="PERIPLASMIC CHAPERONE SPY"/>
    <property type="match status" value="1"/>
</dbReference>
<proteinExistence type="inferred from homology"/>
<feature type="chain" id="PRO_5045149772" evidence="6">
    <location>
        <begin position="22"/>
        <end position="179"/>
    </location>
</feature>
<organism evidence="7 8">
    <name type="scientific">Uruburuella testudinis</name>
    <dbReference type="NCBI Taxonomy" id="1282863"/>
    <lineage>
        <taxon>Bacteria</taxon>
        <taxon>Pseudomonadati</taxon>
        <taxon>Pseudomonadota</taxon>
        <taxon>Betaproteobacteria</taxon>
        <taxon>Neisseriales</taxon>
        <taxon>Neisseriaceae</taxon>
        <taxon>Uruburuella</taxon>
    </lineage>
</organism>
<protein>
    <submittedName>
        <fullName evidence="7">Spy/CpxP family protein refolding chaperone</fullName>
    </submittedName>
</protein>
<dbReference type="InterPro" id="IPR012899">
    <property type="entry name" value="LTXXQ"/>
</dbReference>
<dbReference type="Gene3D" id="1.20.120.1490">
    <property type="match status" value="1"/>
</dbReference>
<feature type="region of interest" description="Disordered" evidence="5">
    <location>
        <begin position="22"/>
        <end position="47"/>
    </location>
</feature>
<feature type="compositionally biased region" description="Basic and acidic residues" evidence="5">
    <location>
        <begin position="161"/>
        <end position="179"/>
    </location>
</feature>
<feature type="signal peptide" evidence="6">
    <location>
        <begin position="1"/>
        <end position="21"/>
    </location>
</feature>
<evidence type="ECO:0000313" key="7">
    <source>
        <dbReference type="EMBL" id="UOO81983.1"/>
    </source>
</evidence>
<dbReference type="PROSITE" id="PS51257">
    <property type="entry name" value="PROKAR_LIPOPROTEIN"/>
    <property type="match status" value="1"/>
</dbReference>
<keyword evidence="8" id="KW-1185">Reference proteome</keyword>
<dbReference type="InterPro" id="IPR052211">
    <property type="entry name" value="Cpx_auxiliary_protein"/>
</dbReference>
<feature type="compositionally biased region" description="Basic and acidic residues" evidence="5">
    <location>
        <begin position="24"/>
        <end position="47"/>
    </location>
</feature>
<dbReference type="RefSeq" id="WP_244785245.1">
    <property type="nucleotide sequence ID" value="NZ_CP091508.1"/>
</dbReference>
<evidence type="ECO:0000313" key="8">
    <source>
        <dbReference type="Proteomes" id="UP000829817"/>
    </source>
</evidence>
<comment type="similarity">
    <text evidence="2">Belongs to the CpxP/Spy family.</text>
</comment>
<reference evidence="7 8" key="1">
    <citation type="journal article" date="2022" name="Res Sq">
        <title>Evolution of multicellular longitudinally dividing oral cavity symbionts (Neisseriaceae).</title>
        <authorList>
            <person name="Nyongesa S."/>
            <person name="Weber P."/>
            <person name="Bernet E."/>
            <person name="Pullido F."/>
            <person name="Nieckarz M."/>
            <person name="Delaby M."/>
            <person name="Nieves C."/>
            <person name="Viehboeck T."/>
            <person name="Krause N."/>
            <person name="Rivera-Millot A."/>
            <person name="Nakamura A."/>
            <person name="Vischer N."/>
            <person name="VanNieuwenhze M."/>
            <person name="Brun Y."/>
            <person name="Cava F."/>
            <person name="Bulgheresi S."/>
            <person name="Veyrier F."/>
        </authorList>
    </citation>
    <scope>NUCLEOTIDE SEQUENCE [LARGE SCALE GENOMIC DNA]</scope>
    <source>
        <strain evidence="7 8">CCUG 63373m</strain>
    </source>
</reference>